<evidence type="ECO:0000313" key="16">
    <source>
        <dbReference type="EMBL" id="OZI54890.1"/>
    </source>
</evidence>
<keyword evidence="7 12" id="KW-0220">Diaminopimelate biosynthesis</keyword>
<comment type="caution">
    <text evidence="16">The sequence shown here is derived from an EMBL/GenBank/DDBJ whole genome shotgun (WGS) entry which is preliminary data.</text>
</comment>
<dbReference type="PIRSF" id="PIRSF001365">
    <property type="entry name" value="DHDPS"/>
    <property type="match status" value="1"/>
</dbReference>
<dbReference type="EMBL" id="NEVP01000001">
    <property type="protein sequence ID" value="OZI54890.1"/>
    <property type="molecule type" value="Genomic_DNA"/>
</dbReference>
<dbReference type="GO" id="GO:0019877">
    <property type="term" value="P:diaminopimelate biosynthetic process"/>
    <property type="evidence" value="ECO:0007669"/>
    <property type="project" value="UniProtKB-UniRule"/>
</dbReference>
<evidence type="ECO:0000256" key="8">
    <source>
        <dbReference type="ARBA" id="ARBA00023154"/>
    </source>
</evidence>
<keyword evidence="8 12" id="KW-0457">Lysine biosynthesis</keyword>
<feature type="site" description="Part of a proton relay during catalysis" evidence="12">
    <location>
        <position position="141"/>
    </location>
</feature>
<feature type="binding site" evidence="12 15">
    <location>
        <position position="235"/>
    </location>
    <ligand>
        <name>pyruvate</name>
        <dbReference type="ChEBI" id="CHEBI:15361"/>
    </ligand>
</feature>
<dbReference type="HAMAP" id="MF_00418">
    <property type="entry name" value="DapA"/>
    <property type="match status" value="1"/>
</dbReference>
<evidence type="ECO:0000256" key="11">
    <source>
        <dbReference type="ARBA" id="ARBA00047836"/>
    </source>
</evidence>
<comment type="catalytic activity">
    <reaction evidence="11 12">
        <text>L-aspartate 4-semialdehyde + pyruvate = (2S,4S)-4-hydroxy-2,3,4,5-tetrahydrodipicolinate + H2O + H(+)</text>
        <dbReference type="Rhea" id="RHEA:34171"/>
        <dbReference type="ChEBI" id="CHEBI:15361"/>
        <dbReference type="ChEBI" id="CHEBI:15377"/>
        <dbReference type="ChEBI" id="CHEBI:15378"/>
        <dbReference type="ChEBI" id="CHEBI:67139"/>
        <dbReference type="ChEBI" id="CHEBI:537519"/>
        <dbReference type="EC" id="4.3.3.7"/>
    </reaction>
</comment>
<evidence type="ECO:0000256" key="4">
    <source>
        <dbReference type="ARBA" id="ARBA00012086"/>
    </source>
</evidence>
<dbReference type="PRINTS" id="PR00146">
    <property type="entry name" value="DHPICSNTHASE"/>
</dbReference>
<evidence type="ECO:0000256" key="7">
    <source>
        <dbReference type="ARBA" id="ARBA00022915"/>
    </source>
</evidence>
<comment type="function">
    <text evidence="1 12">Catalyzes the condensation of (S)-aspartate-beta-semialdehyde [(S)-ASA] and pyruvate to 4-hydroxy-tetrahydrodipicolinate (HTPA).</text>
</comment>
<dbReference type="PANTHER" id="PTHR12128:SF66">
    <property type="entry name" value="4-HYDROXY-2-OXOGLUTARATE ALDOLASE, MITOCHONDRIAL"/>
    <property type="match status" value="1"/>
</dbReference>
<gene>
    <name evidence="12" type="primary">dapA</name>
    <name evidence="16" type="ORF">CAL25_00250</name>
</gene>
<dbReference type="Pfam" id="PF00701">
    <property type="entry name" value="DHDPS"/>
    <property type="match status" value="1"/>
</dbReference>
<keyword evidence="5 12" id="KW-0963">Cytoplasm</keyword>
<dbReference type="AlphaFoldDB" id="A0A261U0Z1"/>
<organism evidence="16 17">
    <name type="scientific">Bordetella genomosp. 5</name>
    <dbReference type="NCBI Taxonomy" id="1395608"/>
    <lineage>
        <taxon>Bacteria</taxon>
        <taxon>Pseudomonadati</taxon>
        <taxon>Pseudomonadota</taxon>
        <taxon>Betaproteobacteria</taxon>
        <taxon>Burkholderiales</taxon>
        <taxon>Alcaligenaceae</taxon>
        <taxon>Bordetella</taxon>
    </lineage>
</organism>
<evidence type="ECO:0000256" key="5">
    <source>
        <dbReference type="ARBA" id="ARBA00022490"/>
    </source>
</evidence>
<evidence type="ECO:0000256" key="10">
    <source>
        <dbReference type="ARBA" id="ARBA00023270"/>
    </source>
</evidence>
<evidence type="ECO:0000256" key="3">
    <source>
        <dbReference type="ARBA" id="ARBA00007592"/>
    </source>
</evidence>
<keyword evidence="6 12" id="KW-0028">Amino-acid biosynthesis</keyword>
<dbReference type="GO" id="GO:0008840">
    <property type="term" value="F:4-hydroxy-tetrahydrodipicolinate synthase activity"/>
    <property type="evidence" value="ECO:0007669"/>
    <property type="project" value="UniProtKB-UniRule"/>
</dbReference>
<dbReference type="InterPro" id="IPR013785">
    <property type="entry name" value="Aldolase_TIM"/>
</dbReference>
<evidence type="ECO:0000256" key="12">
    <source>
        <dbReference type="HAMAP-Rule" id="MF_00418"/>
    </source>
</evidence>
<comment type="similarity">
    <text evidence="3 12 13">Belongs to the DapA family.</text>
</comment>
<evidence type="ECO:0000256" key="6">
    <source>
        <dbReference type="ARBA" id="ARBA00022605"/>
    </source>
</evidence>
<keyword evidence="17" id="KW-1185">Reference proteome</keyword>
<evidence type="ECO:0000313" key="17">
    <source>
        <dbReference type="Proteomes" id="UP000216913"/>
    </source>
</evidence>
<keyword evidence="10 12" id="KW-0704">Schiff base</keyword>
<evidence type="ECO:0000256" key="13">
    <source>
        <dbReference type="PIRNR" id="PIRNR001365"/>
    </source>
</evidence>
<dbReference type="InterPro" id="IPR020625">
    <property type="entry name" value="Schiff_base-form_aldolases_AS"/>
</dbReference>
<name>A0A261U0Z1_9BORD</name>
<dbReference type="OrthoDB" id="9782828at2"/>
<dbReference type="NCBIfam" id="TIGR00674">
    <property type="entry name" value="dapA"/>
    <property type="match status" value="1"/>
</dbReference>
<keyword evidence="9 12" id="KW-0456">Lyase</keyword>
<feature type="site" description="Part of a proton relay during catalysis" evidence="12">
    <location>
        <position position="79"/>
    </location>
</feature>
<dbReference type="InterPro" id="IPR005263">
    <property type="entry name" value="DapA"/>
</dbReference>
<dbReference type="InterPro" id="IPR002220">
    <property type="entry name" value="DapA-like"/>
</dbReference>
<reference evidence="16 17" key="1">
    <citation type="submission" date="2017-05" db="EMBL/GenBank/DDBJ databases">
        <title>Complete and WGS of Bordetella genogroups.</title>
        <authorList>
            <person name="Spilker T."/>
            <person name="LiPuma J."/>
        </authorList>
    </citation>
    <scope>NUCLEOTIDE SEQUENCE [LARGE SCALE GENOMIC DNA]</scope>
    <source>
        <strain evidence="16 17">AU10456</strain>
    </source>
</reference>
<proteinExistence type="inferred from homology"/>
<protein>
    <recommendedName>
        <fullName evidence="4 12">4-hydroxy-tetrahydrodipicolinate synthase</fullName>
        <shortName evidence="12">HTPA synthase</shortName>
        <ecNumber evidence="4 12">4.3.3.7</ecNumber>
    </recommendedName>
</protein>
<dbReference type="PANTHER" id="PTHR12128">
    <property type="entry name" value="DIHYDRODIPICOLINATE SYNTHASE"/>
    <property type="match status" value="1"/>
</dbReference>
<comment type="subcellular location">
    <subcellularLocation>
        <location evidence="12">Cytoplasm</location>
    </subcellularLocation>
</comment>
<accession>A0A261U0Z1</accession>
<dbReference type="GO" id="GO:0009089">
    <property type="term" value="P:lysine biosynthetic process via diaminopimelate"/>
    <property type="evidence" value="ECO:0007669"/>
    <property type="project" value="UniProtKB-UniRule"/>
</dbReference>
<dbReference type="EC" id="4.3.3.7" evidence="4 12"/>
<dbReference type="PROSITE" id="PS00665">
    <property type="entry name" value="DHDPS_1"/>
    <property type="match status" value="1"/>
</dbReference>
<sequence length="327" mass="34078">MSIATLSAAAGATAQSILDEAATAAARAALPASAPASFHGVWVPLVTPFNDEGPDLAALRRLVRHYRRAGVDGLVVCGSTGEAAAMDEYEQLTTLDTVLDEAGAMPVVMGLAGNHQRDVLRRLAVFATRPLAGLLAPAPYYVRPSQAGLLSYFEALAEASPAALLLYDIPYRTGAQIDTATLLRLADHPNIRAIKDCGGSVEKTQALIAHGGLQVLAGEDLNVLGTLALGGSGLIAASAHVRPDLFVALYQAMQAQQVALARQLFHALAPIMKLLFAEPNPGPVKGLLARQGMIRAQVRAPMAAAGAALVDQLDAAVAELDRRYPCA</sequence>
<dbReference type="CDD" id="cd00950">
    <property type="entry name" value="DHDPS"/>
    <property type="match status" value="1"/>
</dbReference>
<feature type="binding site" evidence="12 15">
    <location>
        <position position="80"/>
    </location>
    <ligand>
        <name>pyruvate</name>
        <dbReference type="ChEBI" id="CHEBI:15361"/>
    </ligand>
</feature>
<comment type="subunit">
    <text evidence="12">Homotetramer; dimer of dimers.</text>
</comment>
<dbReference type="UniPathway" id="UPA00034">
    <property type="reaction ID" value="UER00017"/>
</dbReference>
<feature type="active site" description="Schiff-base intermediate with substrate" evidence="12 14">
    <location>
        <position position="195"/>
    </location>
</feature>
<comment type="caution">
    <text evidence="12">Was originally thought to be a dihydrodipicolinate synthase (DHDPS), catalyzing the condensation of (S)-aspartate-beta-semialdehyde [(S)-ASA] and pyruvate to dihydrodipicolinate (DHDP). However, it was shown in E.coli that the product of the enzymatic reaction is not dihydrodipicolinate but in fact (4S)-4-hydroxy-2,3,4,5-tetrahydro-(2S)-dipicolinic acid (HTPA), and that the consecutive dehydration reaction leading to DHDP is not spontaneous but catalyzed by DapB.</text>
</comment>
<dbReference type="Gene3D" id="3.20.20.70">
    <property type="entry name" value="Aldolase class I"/>
    <property type="match status" value="1"/>
</dbReference>
<dbReference type="RefSeq" id="WP_094797955.1">
    <property type="nucleotide sequence ID" value="NZ_NEVN01000013.1"/>
</dbReference>
<evidence type="ECO:0000256" key="15">
    <source>
        <dbReference type="PIRSR" id="PIRSR001365-2"/>
    </source>
</evidence>
<dbReference type="SMART" id="SM01130">
    <property type="entry name" value="DHDPS"/>
    <property type="match status" value="1"/>
</dbReference>
<feature type="active site" description="Proton donor/acceptor" evidence="12 14">
    <location>
        <position position="167"/>
    </location>
</feature>
<evidence type="ECO:0000256" key="2">
    <source>
        <dbReference type="ARBA" id="ARBA00005120"/>
    </source>
</evidence>
<evidence type="ECO:0000256" key="1">
    <source>
        <dbReference type="ARBA" id="ARBA00003294"/>
    </source>
</evidence>
<dbReference type="InterPro" id="IPR020624">
    <property type="entry name" value="Schiff_base-form_aldolases_CS"/>
</dbReference>
<dbReference type="PROSITE" id="PS00666">
    <property type="entry name" value="DHDPS_2"/>
    <property type="match status" value="1"/>
</dbReference>
<dbReference type="SUPFAM" id="SSF51569">
    <property type="entry name" value="Aldolase"/>
    <property type="match status" value="1"/>
</dbReference>
<evidence type="ECO:0000256" key="9">
    <source>
        <dbReference type="ARBA" id="ARBA00023239"/>
    </source>
</evidence>
<comment type="pathway">
    <text evidence="2 12">Amino-acid biosynthesis; L-lysine biosynthesis via DAP pathway; (S)-tetrahydrodipicolinate from L-aspartate: step 3/4.</text>
</comment>
<dbReference type="Proteomes" id="UP000216913">
    <property type="component" value="Unassembled WGS sequence"/>
</dbReference>
<dbReference type="GO" id="GO:0005737">
    <property type="term" value="C:cytoplasm"/>
    <property type="evidence" value="ECO:0007669"/>
    <property type="project" value="UniProtKB-SubCell"/>
</dbReference>
<evidence type="ECO:0000256" key="14">
    <source>
        <dbReference type="PIRSR" id="PIRSR001365-1"/>
    </source>
</evidence>